<dbReference type="FunFam" id="1.20.1310.20:FF:000001">
    <property type="entry name" value="Erythrocyte membrane protein 1, PfEMP1"/>
    <property type="match status" value="1"/>
</dbReference>
<dbReference type="Gene3D" id="1.10.1900.40">
    <property type="entry name" value="Acidic terminal segments, variant surface antigen of PfEMP1"/>
    <property type="match status" value="2"/>
</dbReference>
<feature type="domain" description="Duffy-binding-like" evidence="6">
    <location>
        <begin position="1232"/>
        <end position="1385"/>
    </location>
</feature>
<feature type="region of interest" description="Disordered" evidence="1">
    <location>
        <begin position="1358"/>
        <end position="1377"/>
    </location>
</feature>
<feature type="region of interest" description="Disordered" evidence="1">
    <location>
        <begin position="790"/>
        <end position="875"/>
    </location>
</feature>
<evidence type="ECO:0000259" key="3">
    <source>
        <dbReference type="Pfam" id="PF05424"/>
    </source>
</evidence>
<feature type="region of interest" description="Disordered" evidence="1">
    <location>
        <begin position="418"/>
        <end position="440"/>
    </location>
</feature>
<reference evidence="7 8" key="1">
    <citation type="submission" date="2013-02" db="EMBL/GenBank/DDBJ databases">
        <title>The Genome Sequence of Plasmodium falciparum UGT5.1.</title>
        <authorList>
            <consortium name="The Broad Institute Genome Sequencing Platform"/>
            <consortium name="The Broad Institute Genome Sequencing Center for Infectious Disease"/>
            <person name="Neafsey D."/>
            <person name="Cheeseman I."/>
            <person name="Volkman S."/>
            <person name="Adams J."/>
            <person name="Walker B."/>
            <person name="Young S.K."/>
            <person name="Zeng Q."/>
            <person name="Gargeya S."/>
            <person name="Fitzgerald M."/>
            <person name="Haas B."/>
            <person name="Abouelleil A."/>
            <person name="Alvarado L."/>
            <person name="Arachchi H.M."/>
            <person name="Berlin A.M."/>
            <person name="Chapman S.B."/>
            <person name="Dewar J."/>
            <person name="Goldberg J."/>
            <person name="Griggs A."/>
            <person name="Gujja S."/>
            <person name="Hansen M."/>
            <person name="Howarth C."/>
            <person name="Imamovic A."/>
            <person name="Larimer J."/>
            <person name="McCowan C."/>
            <person name="Murphy C."/>
            <person name="Neiman D."/>
            <person name="Pearson M."/>
            <person name="Priest M."/>
            <person name="Roberts A."/>
            <person name="Saif S."/>
            <person name="Shea T."/>
            <person name="Sisk P."/>
            <person name="Sykes S."/>
            <person name="Wortman J."/>
            <person name="Nusbaum C."/>
            <person name="Birren B."/>
        </authorList>
    </citation>
    <scope>NUCLEOTIDE SEQUENCE [LARGE SCALE GENOMIC DNA]</scope>
    <source>
        <strain evidence="7 8">UGT5.1</strain>
    </source>
</reference>
<feature type="compositionally biased region" description="Polar residues" evidence="1">
    <location>
        <begin position="1105"/>
        <end position="1128"/>
    </location>
</feature>
<feature type="domain" description="Duffy-binding-like" evidence="2">
    <location>
        <begin position="647"/>
        <end position="799"/>
    </location>
</feature>
<dbReference type="FunFam" id="1.10.1900.40:FF:000001">
    <property type="entry name" value="Erythrocyte membrane protein 1"/>
    <property type="match status" value="1"/>
</dbReference>
<dbReference type="Gene3D" id="1.20.58.830">
    <property type="match status" value="4"/>
</dbReference>
<feature type="region of interest" description="Disordered" evidence="1">
    <location>
        <begin position="1017"/>
        <end position="1041"/>
    </location>
</feature>
<organism evidence="7 8">
    <name type="scientific">Plasmodium falciparum UGT5.1</name>
    <dbReference type="NCBI Taxonomy" id="1237627"/>
    <lineage>
        <taxon>Eukaryota</taxon>
        <taxon>Sar</taxon>
        <taxon>Alveolata</taxon>
        <taxon>Apicomplexa</taxon>
        <taxon>Aconoidasida</taxon>
        <taxon>Haemosporida</taxon>
        <taxon>Plasmodiidae</taxon>
        <taxon>Plasmodium</taxon>
        <taxon>Plasmodium (Laverania)</taxon>
    </lineage>
</organism>
<feature type="compositionally biased region" description="Low complexity" evidence="1">
    <location>
        <begin position="956"/>
        <end position="984"/>
    </location>
</feature>
<dbReference type="GO" id="GO:0016020">
    <property type="term" value="C:membrane"/>
    <property type="evidence" value="ECO:0007669"/>
    <property type="project" value="InterPro"/>
</dbReference>
<feature type="domain" description="Duffy-binding-like" evidence="2">
    <location>
        <begin position="1496"/>
        <end position="1647"/>
    </location>
</feature>
<evidence type="ECO:0000313" key="7">
    <source>
        <dbReference type="EMBL" id="EWC75418.1"/>
    </source>
</evidence>
<feature type="domain" description="Duffy-binding-like" evidence="6">
    <location>
        <begin position="331"/>
        <end position="490"/>
    </location>
</feature>
<dbReference type="Gene3D" id="1.20.58.1930">
    <property type="match status" value="1"/>
</dbReference>
<gene>
    <name evidence="7" type="ORF">C923_03909</name>
</gene>
<dbReference type="FunFam" id="1.20.58.830:FF:000002">
    <property type="entry name" value="Erythrocyte membrane protein 1, PfEMP1"/>
    <property type="match status" value="1"/>
</dbReference>
<feature type="compositionally biased region" description="Low complexity" evidence="1">
    <location>
        <begin position="2238"/>
        <end position="2253"/>
    </location>
</feature>
<dbReference type="InterPro" id="IPR042202">
    <property type="entry name" value="Duffy-ag-bd_sf"/>
</dbReference>
<evidence type="ECO:0000259" key="4">
    <source>
        <dbReference type="Pfam" id="PF15445"/>
    </source>
</evidence>
<feature type="domain" description="Duffy-antigen binding" evidence="3">
    <location>
        <begin position="926"/>
        <end position="1159"/>
    </location>
</feature>
<dbReference type="OrthoDB" id="10564068at2759"/>
<name>W7JKC7_PLAFA</name>
<evidence type="ECO:0000256" key="1">
    <source>
        <dbReference type="SAM" id="MobiDB-lite"/>
    </source>
</evidence>
<feature type="compositionally biased region" description="Polar residues" evidence="1">
    <location>
        <begin position="2455"/>
        <end position="2473"/>
    </location>
</feature>
<feature type="region of interest" description="Disordered" evidence="1">
    <location>
        <begin position="2453"/>
        <end position="2484"/>
    </location>
</feature>
<feature type="domain" description="Duffy-antigen binding" evidence="3">
    <location>
        <begin position="1761"/>
        <end position="1920"/>
    </location>
</feature>
<dbReference type="InterPro" id="IPR054595">
    <property type="entry name" value="DBL_C"/>
</dbReference>
<dbReference type="EMBL" id="KE124647">
    <property type="protein sequence ID" value="EWC75418.1"/>
    <property type="molecule type" value="Genomic_DNA"/>
</dbReference>
<dbReference type="FunFam" id="1.10.1900.40:FF:000002">
    <property type="entry name" value="Erythrocyte membrane protein 1, PfEMP1"/>
    <property type="match status" value="1"/>
</dbReference>
<dbReference type="Proteomes" id="UP000030697">
    <property type="component" value="Unassembled WGS sequence"/>
</dbReference>
<feature type="domain" description="Duffy-antigen binding" evidence="3">
    <location>
        <begin position="122"/>
        <end position="327"/>
    </location>
</feature>
<evidence type="ECO:0000259" key="6">
    <source>
        <dbReference type="Pfam" id="PF22672"/>
    </source>
</evidence>
<evidence type="ECO:0000313" key="8">
    <source>
        <dbReference type="Proteomes" id="UP000030697"/>
    </source>
</evidence>
<dbReference type="Pfam" id="PF22672">
    <property type="entry name" value="DBL_C"/>
    <property type="match status" value="3"/>
</dbReference>
<feature type="domain" description="Plasmodium falciparum erythrocyte membrane protein 1 acidic terminal segment" evidence="4">
    <location>
        <begin position="2122"/>
        <end position="2587"/>
    </location>
</feature>
<dbReference type="InterPro" id="IPR029210">
    <property type="entry name" value="PfEMP1_NTS"/>
</dbReference>
<feature type="domain" description="Plasmodium falciparum erythrocyte membrane protein-1 N-terminal segment" evidence="5">
    <location>
        <begin position="15"/>
        <end position="51"/>
    </location>
</feature>
<dbReference type="Pfam" id="PF15447">
    <property type="entry name" value="NTS"/>
    <property type="match status" value="1"/>
</dbReference>
<dbReference type="InterPro" id="IPR008602">
    <property type="entry name" value="Duffy-antigen-binding"/>
</dbReference>
<feature type="region of interest" description="Disordered" evidence="1">
    <location>
        <begin position="1708"/>
        <end position="1729"/>
    </location>
</feature>
<accession>W7JKC7</accession>
<protein>
    <recommendedName>
        <fullName evidence="9">Duffy-binding-like domain-containing protein</fullName>
    </recommendedName>
</protein>
<dbReference type="Pfam" id="PF05424">
    <property type="entry name" value="Duffy_binding"/>
    <property type="match status" value="3"/>
</dbReference>
<evidence type="ECO:0008006" key="9">
    <source>
        <dbReference type="Google" id="ProtNLM"/>
    </source>
</evidence>
<feature type="region of interest" description="Disordered" evidence="1">
    <location>
        <begin position="949"/>
        <end position="991"/>
    </location>
</feature>
<feature type="compositionally biased region" description="Basic and acidic residues" evidence="1">
    <location>
        <begin position="810"/>
        <end position="825"/>
    </location>
</feature>
<feature type="compositionally biased region" description="Basic and acidic residues" evidence="1">
    <location>
        <begin position="846"/>
        <end position="874"/>
    </location>
</feature>
<feature type="domain" description="Duffy-binding-like" evidence="6">
    <location>
        <begin position="1925"/>
        <end position="2025"/>
    </location>
</feature>
<dbReference type="SUPFAM" id="SSF140924">
    <property type="entry name" value="Duffy binding domain-like"/>
    <property type="match status" value="5"/>
</dbReference>
<feature type="compositionally biased region" description="Basic and acidic residues" evidence="1">
    <location>
        <begin position="1358"/>
        <end position="1373"/>
    </location>
</feature>
<dbReference type="Gene3D" id="1.20.1310.20">
    <property type="entry name" value="Duffy-antigen binding domain"/>
    <property type="match status" value="3"/>
</dbReference>
<dbReference type="InterPro" id="IPR004258">
    <property type="entry name" value="DBL"/>
</dbReference>
<dbReference type="GO" id="GO:0046789">
    <property type="term" value="F:host cell surface receptor binding"/>
    <property type="evidence" value="ECO:0007669"/>
    <property type="project" value="InterPro"/>
</dbReference>
<sequence length="2587" mass="295811">MAPQPTAPDYTNVKDAKDLLDRIGQQVYNEKVKNDAEKYKEALKGNLQKAKVMGERVSTDKPCALVKEYYERVNKGGGNGEWHPCKNLKGSTNEERFSDKIGGQCTKEKIEGNTYIKGKDVGACAPYRRLHLCHHNLENIKDVNNIDNDTLLAEVCMAAKFEAESLKTYRGQYQLTNPGSQICTVLARSFADIGDIVRGKDLYLGNPQEKEQRDKLEKNLKKIFGDIYEELKKHKKLKEEAQKRYNGDEDKNFFKLREDWWNANRETVWKAMTCSEDLKNSSYFRNTCNDSGTLSHASNKCRCKDKNGQHETDQVPTYFDYVPQFLRWFEEWAEDFCRLRKHKLKDAKQQCREKVKDGKELYCDLNRYDCTKTASGKHDFFEEDNCKYCHFSCSHFVKWIDNQKLEFLKQREKYKSEITGGGASGRSSRRKKRSSSSSSSYDNVYENYFYEKLKEVGYQDVDSFLEKLNKEKDCENIKDTEGGKIDFKNVHSGKNSGGGDSGTNVESQGTFYRTTYCEACPWCGAEKESGGKGWKAKNDDECGQGKEYKGYKKTDIPILTGDKTKSDMVKKYNKFCNGNGGNGAPATANGGENGKKGDNKEDNQIKTWQCYYKKNEKDVGKKDINFCVLQDENVNKKGQKVTSYNAFFWDWVHDMLHDSLEWRERLNSCINNESKPCKNNKCNKDCDCFLKWVDQKKETEWEKIKEHFGKQDFASNVLLGKGLNHDFVLNYLLDKEELLKNIKDTHADAKDIDRIKKLLDDEEKDAAGGSPVTGKNSIIDKLLQHEEDEATKCKKCKQPEESVLRSAGPPREDTLPPDQSEHDHSESEEEEEEAETEEAETEEEEKAEKAVEVKETPPEDQVDGERSGPKKDEVDACGIVATLFSDKANLEKACEQKYSGNNSRLGWKCIPTNTNDVATGKSDTGGLCIPPRRRRLYVGKLTEWAATVNGNKEGSESGSGSQGSRSDSSSSSSSDSSQGTTSPSPSDPRADDLREAFIESAAIETFFLWHEYKKQKEKKPQEGGLPQLLPLSSLPGTHNEDPQTLLQSGKIPDGFLRQMFYTLADYRDICIGVKDNDVIEALKSSADEKIEELQNKIKDIIQKPNGDSTSPRGSRSQNSVKSHPNSGKTPEEWWDEIAPSIWNAMVCALTYKENSSGGEKGTPKVVKIENAETLLDKIKEENGKEGEYHYSKVELKEENETKAKGPQDGLTPQTTHLSKFVLRPPYFRYLHEWGEEFCRNRKMKIDKIINECRGEFKGQKYCGGDGHICDKTDTSHNDTFIDLHCPGCLKECIKYKRWIEKKEKEFNEQKSIYQEEKQKLTKGNNCSGDDKKFCEKLKENSYSFYQFLNELKHCKDSKNNTDENNQEDKDNKLDFNNNNKTFGPSTYCKACPIYGVKYNRGTYTAIEESEYKKKNGSLENDKDKKPTKIDVLVLGRKGEVKDNDNNLNNACKNTGLFEHSSLQKWICQYVNKIDQCNLTNFATDIDHDKNMKFNVFFQRWLRNFVHDYNKLKHIIHPCIKKGNGKEDKCIKECNNKCECVKEWLEIKEKEWENITKHYNKRKSIYDYDIPYWVKSYFVEQLHFDSDYKKAQDVVESKDERERYKLWGCTGDNIENRDKKTCEDGDFITNLISKLQNKIHECKTKHDETPPNTCDDFPTQTYIEPLDPNDDNLVDDAQHRALRFCPKVDICKDGKVDCTKVGKGNSKLIQVPIDPDNTNGKTHRNNDGDKSNCAGIRTIKSEIKWKNNEDREYKHLGNMDKGVYISPRRQKLCVRGLEDAKDEIQLKEKLLTAAANDAYNLAIKYNDYKDNYTVPPCHALKYSFYDYKYIILGDDPLESENGNIGSALKRIFEKDKRDDGKRYSDERKQFWETNKYCVWEAMKCGYKEGEKIGKKSGKTSAPDITNCENTPNEFDGVPQFFMWFTEWGEDFCKQRKKQFDILKDKCDKCDVQDGTCDNENECAECKTQCEEYKKWIETWKENYKKQNEVYNEVKKTKPYNEDSDVKASDDARVYLDTQLKNMTCTNGSTNENCNYTCMKNPSTENSSKNIPESLDDEPKEVKEKCNCFQEKCRGLSVTDSGFTDGHAFGGGIPKRKCKGLEGGFPQKSVPPASDSINDILKTTIPIGISLALGSIAFLFMKKKPKSPVDLIRVLDIPKGDYGIPTPKSSNRYIPYRSGTYKGKTYIYMEGDSGTDSGYTDHYSDITSSESEYEELDINDIYVPGSPKYKTLIEVVLEPSGNNTTASGNNTTASGKNTTASDTQNDIQNDGIPSSKITDNEWNTLKDDFISNMLQNEPNTEPNILHDNLDNNTHPTMSRDNMEEKPFIMSIHDRNLYTGEEYNYNVNMSTNNVDIPINRNNNVYSGIDLINDSLSGEPINIYDEVLKRKENELFGTNHTKKNTSTNSVAKLTNSDPIHNQLELFHKWLDRHRDMCEKWDTNNKVDILNQLKEEWENDNSNSGNKTSGNITPTSDIPSGKLSDIPSTNKMLNSDVSIQIHIDKPNQVDDNIYLDTYPDKYTVDNINPVDTHTNPNLVGNINPVDQNSNLTFPSNPNPAYDNIYIDHNNEDLPSKVQIEMSVKNGEMAKEK</sequence>
<dbReference type="Pfam" id="PF03011">
    <property type="entry name" value="PFEMP"/>
    <property type="match status" value="2"/>
</dbReference>
<evidence type="ECO:0000259" key="2">
    <source>
        <dbReference type="Pfam" id="PF03011"/>
    </source>
</evidence>
<dbReference type="Pfam" id="PF15445">
    <property type="entry name" value="ATS"/>
    <property type="match status" value="1"/>
</dbReference>
<dbReference type="InterPro" id="IPR044932">
    <property type="entry name" value="PfEMP1_ATS_sf"/>
</dbReference>
<feature type="compositionally biased region" description="Polar residues" evidence="1">
    <location>
        <begin position="2254"/>
        <end position="2277"/>
    </location>
</feature>
<feature type="region of interest" description="Disordered" evidence="1">
    <location>
        <begin position="2238"/>
        <end position="2277"/>
    </location>
</feature>
<dbReference type="InterPro" id="IPR029211">
    <property type="entry name" value="PfEMP1_ATS"/>
</dbReference>
<feature type="compositionally biased region" description="Acidic residues" evidence="1">
    <location>
        <begin position="826"/>
        <end position="845"/>
    </location>
</feature>
<proteinExistence type="predicted"/>
<feature type="region of interest" description="Disordered" evidence="1">
    <location>
        <begin position="1099"/>
        <end position="1132"/>
    </location>
</feature>
<evidence type="ECO:0000259" key="5">
    <source>
        <dbReference type="Pfam" id="PF15447"/>
    </source>
</evidence>
<feature type="compositionally biased region" description="Low complexity" evidence="1">
    <location>
        <begin position="1022"/>
        <end position="1036"/>
    </location>
</feature>